<proteinExistence type="predicted"/>
<reference evidence="1" key="2">
    <citation type="journal article" date="2015" name="Data Brief">
        <title>Shoot transcriptome of the giant reed, Arundo donax.</title>
        <authorList>
            <person name="Barrero R.A."/>
            <person name="Guerrero F.D."/>
            <person name="Moolhuijzen P."/>
            <person name="Goolsby J.A."/>
            <person name="Tidwell J."/>
            <person name="Bellgard S.E."/>
            <person name="Bellgard M.I."/>
        </authorList>
    </citation>
    <scope>NUCLEOTIDE SEQUENCE</scope>
    <source>
        <tissue evidence="1">Shoot tissue taken approximately 20 cm above the soil surface</tissue>
    </source>
</reference>
<name>A0A0A9GQT5_ARUDO</name>
<reference evidence="1" key="1">
    <citation type="submission" date="2014-09" db="EMBL/GenBank/DDBJ databases">
        <authorList>
            <person name="Magalhaes I.L.F."/>
            <person name="Oliveira U."/>
            <person name="Santos F.R."/>
            <person name="Vidigal T.H.D.A."/>
            <person name="Brescovit A.D."/>
            <person name="Santos A.J."/>
        </authorList>
    </citation>
    <scope>NUCLEOTIDE SEQUENCE</scope>
    <source>
        <tissue evidence="1">Shoot tissue taken approximately 20 cm above the soil surface</tissue>
    </source>
</reference>
<evidence type="ECO:0000313" key="1">
    <source>
        <dbReference type="EMBL" id="JAE26817.1"/>
    </source>
</evidence>
<sequence length="120" mass="12484">MATCTSDVSIPITRGRRPSWVQRARAATEARAAGALTKYLNGDGTEAGRSNTIQTHQITAVSNGTAAEGFRSSPMQWAAASTRARLLCASMGCDSKAPPAAAPPRAPLQQIDLPLYIGGS</sequence>
<dbReference type="EMBL" id="GBRH01171079">
    <property type="protein sequence ID" value="JAE26817.1"/>
    <property type="molecule type" value="Transcribed_RNA"/>
</dbReference>
<accession>A0A0A9GQT5</accession>
<protein>
    <submittedName>
        <fullName evidence="1">Uncharacterized protein</fullName>
    </submittedName>
</protein>
<dbReference type="AlphaFoldDB" id="A0A0A9GQT5"/>
<organism evidence="1">
    <name type="scientific">Arundo donax</name>
    <name type="common">Giant reed</name>
    <name type="synonym">Donax arundinaceus</name>
    <dbReference type="NCBI Taxonomy" id="35708"/>
    <lineage>
        <taxon>Eukaryota</taxon>
        <taxon>Viridiplantae</taxon>
        <taxon>Streptophyta</taxon>
        <taxon>Embryophyta</taxon>
        <taxon>Tracheophyta</taxon>
        <taxon>Spermatophyta</taxon>
        <taxon>Magnoliopsida</taxon>
        <taxon>Liliopsida</taxon>
        <taxon>Poales</taxon>
        <taxon>Poaceae</taxon>
        <taxon>PACMAD clade</taxon>
        <taxon>Arundinoideae</taxon>
        <taxon>Arundineae</taxon>
        <taxon>Arundo</taxon>
    </lineage>
</organism>